<reference evidence="1 2" key="1">
    <citation type="journal article" date="2019" name="Nat. Ecol. Evol.">
        <title>Megaphylogeny resolves global patterns of mushroom evolution.</title>
        <authorList>
            <person name="Varga T."/>
            <person name="Krizsan K."/>
            <person name="Foldi C."/>
            <person name="Dima B."/>
            <person name="Sanchez-Garcia M."/>
            <person name="Sanchez-Ramirez S."/>
            <person name="Szollosi G.J."/>
            <person name="Szarkandi J.G."/>
            <person name="Papp V."/>
            <person name="Albert L."/>
            <person name="Andreopoulos W."/>
            <person name="Angelini C."/>
            <person name="Antonin V."/>
            <person name="Barry K.W."/>
            <person name="Bougher N.L."/>
            <person name="Buchanan P."/>
            <person name="Buyck B."/>
            <person name="Bense V."/>
            <person name="Catcheside P."/>
            <person name="Chovatia M."/>
            <person name="Cooper J."/>
            <person name="Damon W."/>
            <person name="Desjardin D."/>
            <person name="Finy P."/>
            <person name="Geml J."/>
            <person name="Haridas S."/>
            <person name="Hughes K."/>
            <person name="Justo A."/>
            <person name="Karasinski D."/>
            <person name="Kautmanova I."/>
            <person name="Kiss B."/>
            <person name="Kocsube S."/>
            <person name="Kotiranta H."/>
            <person name="LaButti K.M."/>
            <person name="Lechner B.E."/>
            <person name="Liimatainen K."/>
            <person name="Lipzen A."/>
            <person name="Lukacs Z."/>
            <person name="Mihaltcheva S."/>
            <person name="Morgado L.N."/>
            <person name="Niskanen T."/>
            <person name="Noordeloos M.E."/>
            <person name="Ohm R.A."/>
            <person name="Ortiz-Santana B."/>
            <person name="Ovrebo C."/>
            <person name="Racz N."/>
            <person name="Riley R."/>
            <person name="Savchenko A."/>
            <person name="Shiryaev A."/>
            <person name="Soop K."/>
            <person name="Spirin V."/>
            <person name="Szebenyi C."/>
            <person name="Tomsovsky M."/>
            <person name="Tulloss R.E."/>
            <person name="Uehling J."/>
            <person name="Grigoriev I.V."/>
            <person name="Vagvolgyi C."/>
            <person name="Papp T."/>
            <person name="Martin F.M."/>
            <person name="Miettinen O."/>
            <person name="Hibbett D.S."/>
            <person name="Nagy L.G."/>
        </authorList>
    </citation>
    <scope>NUCLEOTIDE SEQUENCE [LARGE SCALE GENOMIC DNA]</scope>
    <source>
        <strain evidence="1 2">NL-1719</strain>
    </source>
</reference>
<name>A0ACD3B9G6_9AGAR</name>
<accession>A0ACD3B9G6</accession>
<dbReference type="Proteomes" id="UP000308600">
    <property type="component" value="Unassembled WGS sequence"/>
</dbReference>
<proteinExistence type="predicted"/>
<protein>
    <submittedName>
        <fullName evidence="1">DJ-1/PfpI family protein</fullName>
    </submittedName>
</protein>
<dbReference type="EMBL" id="ML208267">
    <property type="protein sequence ID" value="TFK74561.1"/>
    <property type="molecule type" value="Genomic_DNA"/>
</dbReference>
<organism evidence="1 2">
    <name type="scientific">Pluteus cervinus</name>
    <dbReference type="NCBI Taxonomy" id="181527"/>
    <lineage>
        <taxon>Eukaryota</taxon>
        <taxon>Fungi</taxon>
        <taxon>Dikarya</taxon>
        <taxon>Basidiomycota</taxon>
        <taxon>Agaricomycotina</taxon>
        <taxon>Agaricomycetes</taxon>
        <taxon>Agaricomycetidae</taxon>
        <taxon>Agaricales</taxon>
        <taxon>Pluteineae</taxon>
        <taxon>Pluteaceae</taxon>
        <taxon>Pluteus</taxon>
    </lineage>
</organism>
<evidence type="ECO:0000313" key="1">
    <source>
        <dbReference type="EMBL" id="TFK74561.1"/>
    </source>
</evidence>
<keyword evidence="2" id="KW-1185">Reference proteome</keyword>
<evidence type="ECO:0000313" key="2">
    <source>
        <dbReference type="Proteomes" id="UP000308600"/>
    </source>
</evidence>
<sequence length="219" mass="23942">MTTNDPPPTHFGVLLFPGFQALDVFGPLDALNILSNTNPTHTLSILSSTLSPVSTKTHLPGASSSFHQSIVPTHTFSSPPDSLEVLLIPGGHGTRSPLLEEIQFVKDIYPKLRYLITVCTGSLLLAKTGVLDGKKATTNKFSFTRIASEQPQVNWVPHARWVVDGNIWTSSGVAAGVDCTLAFIEHVYGEEVGKRIAETMEFTRHTDRDKDPFAELYNL</sequence>
<gene>
    <name evidence="1" type="ORF">BDN72DRAFT_664760</name>
</gene>